<dbReference type="RefSeq" id="WP_199688859.1">
    <property type="nucleotide sequence ID" value="NZ_QZDH01000053.1"/>
</dbReference>
<dbReference type="EMBL" id="QZDH01000053">
    <property type="protein sequence ID" value="RJL48591.1"/>
    <property type="molecule type" value="Genomic_DNA"/>
</dbReference>
<feature type="region of interest" description="Disordered" evidence="1">
    <location>
        <begin position="344"/>
        <end position="396"/>
    </location>
</feature>
<protein>
    <submittedName>
        <fullName evidence="2">Uncharacterized protein</fullName>
    </submittedName>
</protein>
<name>A0A419ASC4_PECCA</name>
<dbReference type="AlphaFoldDB" id="A0A419ASC4"/>
<feature type="region of interest" description="Disordered" evidence="1">
    <location>
        <begin position="229"/>
        <end position="249"/>
    </location>
</feature>
<dbReference type="Proteomes" id="UP000283655">
    <property type="component" value="Unassembled WGS sequence"/>
</dbReference>
<evidence type="ECO:0000313" key="3">
    <source>
        <dbReference type="Proteomes" id="UP000283655"/>
    </source>
</evidence>
<reference evidence="2 3" key="1">
    <citation type="submission" date="2018-09" db="EMBL/GenBank/DDBJ databases">
        <title>Phylogenetic diversity of Pectobacterium and Dickeya strains causing blackleg disease of potato in Morocco.</title>
        <authorList>
            <person name="Oulghazi S."/>
            <person name="Moumni M."/>
            <person name="Faure D."/>
        </authorList>
    </citation>
    <scope>NUCLEOTIDE SEQUENCE [LARGE SCALE GENOMIC DNA]</scope>
    <source>
        <strain evidence="2 3">S1.15.11.2D</strain>
    </source>
</reference>
<comment type="caution">
    <text evidence="2">The sequence shown here is derived from an EMBL/GenBank/DDBJ whole genome shotgun (WGS) entry which is preliminary data.</text>
</comment>
<evidence type="ECO:0000256" key="1">
    <source>
        <dbReference type="SAM" id="MobiDB-lite"/>
    </source>
</evidence>
<organism evidence="2 3">
    <name type="scientific">Pectobacterium carotovorum</name>
    <name type="common">Erwinia carotovora</name>
    <dbReference type="NCBI Taxonomy" id="554"/>
    <lineage>
        <taxon>Bacteria</taxon>
        <taxon>Pseudomonadati</taxon>
        <taxon>Pseudomonadota</taxon>
        <taxon>Gammaproteobacteria</taxon>
        <taxon>Enterobacterales</taxon>
        <taxon>Pectobacteriaceae</taxon>
        <taxon>Pectobacterium</taxon>
    </lineage>
</organism>
<accession>A0A419ASC4</accession>
<feature type="region of interest" description="Disordered" evidence="1">
    <location>
        <begin position="278"/>
        <end position="297"/>
    </location>
</feature>
<evidence type="ECO:0000313" key="2">
    <source>
        <dbReference type="EMBL" id="RJL48591.1"/>
    </source>
</evidence>
<feature type="compositionally biased region" description="Low complexity" evidence="1">
    <location>
        <begin position="418"/>
        <end position="441"/>
    </location>
</feature>
<proteinExistence type="predicted"/>
<feature type="compositionally biased region" description="Polar residues" evidence="1">
    <location>
        <begin position="356"/>
        <end position="377"/>
    </location>
</feature>
<gene>
    <name evidence="2" type="ORF">D5071_17850</name>
</gene>
<feature type="region of interest" description="Disordered" evidence="1">
    <location>
        <begin position="416"/>
        <end position="441"/>
    </location>
</feature>
<feature type="non-terminal residue" evidence="2">
    <location>
        <position position="441"/>
    </location>
</feature>
<sequence length="441" mass="46720">MTTSQIGMSHCAPKTIFADVSVLTQAKDTENYSALLSNIKLVDSSAVNAFKKQSNETFLAHTAFDDLVQSSLPSEFRNAKLSDNGEDIKNLLGMISPHISTQKDKDKFNLIINTLIKANGKEKKEQVVDKALFELVISCGKAPFEACLAKFYALCVEAWKAAHPDMQGDMTHDRVFTEEWSRVSAMLNTSVSNMASKGNKWMELRYHTLSFKADVTSLAKAIKFVEAPTDPQPANQAPNPERPAVGIPNAGLGDGMKGWPGIHFAPVVHGATSIGGAGGSSSITGGHHSPDARSHGGFDLNTALDTILTNDGLTEANRVKLANDAMDLYRDFLKANSGVLSNLSSVTGHAPESMHRNPSTQNNSASLHDTSTGNDATASLAGMPAGSASQVSDDSELQAELDARLLALRSFDNPLVEAGQSSTGSATASTAGARSRSASLA</sequence>